<dbReference type="Pfam" id="PF22000">
    <property type="entry name" value="DUF6929"/>
    <property type="match status" value="1"/>
</dbReference>
<proteinExistence type="predicted"/>
<dbReference type="AlphaFoldDB" id="A0A2V4MDU4"/>
<accession>A0A2V4MDU4</accession>
<dbReference type="EMBL" id="QJRX01000002">
    <property type="protein sequence ID" value="PYC28326.1"/>
    <property type="molecule type" value="Genomic_DNA"/>
</dbReference>
<name>A0A2V4MDU4_AQUAC</name>
<dbReference type="RefSeq" id="WP_110680998.1">
    <property type="nucleotide sequence ID" value="NZ_QJRX01000002.1"/>
</dbReference>
<dbReference type="InterPro" id="IPR053851">
    <property type="entry name" value="DUF6929"/>
</dbReference>
<gene>
    <name evidence="1" type="ORF">DMO17_03880</name>
</gene>
<comment type="caution">
    <text evidence="1">The sequence shown here is derived from an EMBL/GenBank/DDBJ whole genome shotgun (WGS) entry which is preliminary data.</text>
</comment>
<evidence type="ECO:0000313" key="2">
    <source>
        <dbReference type="Proteomes" id="UP000248146"/>
    </source>
</evidence>
<dbReference type="OrthoDB" id="8357313at2"/>
<sequence length="317" mass="33546">MSQPKLLRELTLAPAEHPHGRTHLSAASALVRVAEHLYVVADDELQLGVFGVDSGHGRLQPLFDGELPLDQAARKVVKPDLETLALLPAIPGHAQGALLALGSGSTPRRQRGVLLGLEEGARPRQIDLAPLYLPLRRHFTDLNIEGGFLLGEEFLLLQRGNQGGSPNAALRYAWAPLRDWLLGMGPLPQPPGIQVLDLGELGGVALGFTDGAALGEGRWLFSAAAENTSDSYNDGACLGSLIGLVEADGRLQRLAELEGRWKVEGIALAADGSLLMVTDADDPALAASLLELRLTATAAEPVRRPAPPSPNPPPALR</sequence>
<dbReference type="Proteomes" id="UP000248146">
    <property type="component" value="Unassembled WGS sequence"/>
</dbReference>
<evidence type="ECO:0000313" key="1">
    <source>
        <dbReference type="EMBL" id="PYC28326.1"/>
    </source>
</evidence>
<reference evidence="1 2" key="1">
    <citation type="submission" date="2018-06" db="EMBL/GenBank/DDBJ databases">
        <title>Pseudomonas diversity within urban Lake Michigan freshwaters.</title>
        <authorList>
            <person name="Batrich M."/>
            <person name="Hatzopoulos T."/>
            <person name="Putonti C."/>
        </authorList>
    </citation>
    <scope>NUCLEOTIDE SEQUENCE [LARGE SCALE GENOMIC DNA]</scope>
    <source>
        <strain evidence="1 2">MB-090714</strain>
    </source>
</reference>
<protein>
    <recommendedName>
        <fullName evidence="3">Phytase-like domain-containing protein</fullName>
    </recommendedName>
</protein>
<organism evidence="1 2">
    <name type="scientific">Aquipseudomonas alcaligenes</name>
    <name type="common">Pseudomonas alcaligenes</name>
    <dbReference type="NCBI Taxonomy" id="43263"/>
    <lineage>
        <taxon>Bacteria</taxon>
        <taxon>Pseudomonadati</taxon>
        <taxon>Pseudomonadota</taxon>
        <taxon>Gammaproteobacteria</taxon>
        <taxon>Pseudomonadales</taxon>
        <taxon>Pseudomonadaceae</taxon>
        <taxon>Aquipseudomonas</taxon>
    </lineage>
</organism>
<evidence type="ECO:0008006" key="3">
    <source>
        <dbReference type="Google" id="ProtNLM"/>
    </source>
</evidence>